<reference evidence="1 2" key="1">
    <citation type="submission" date="2009-12" db="EMBL/GenBank/DDBJ databases">
        <title>Genome Sequence of Prevotella buccalis ATCC 35310.</title>
        <authorList>
            <person name="Durkin A.S."/>
            <person name="Madupu R."/>
            <person name="Torralba M."/>
            <person name="Methe B."/>
            <person name="Sutton G."/>
            <person name="Strausberg R.L."/>
            <person name="Nelson K.E."/>
        </authorList>
    </citation>
    <scope>NUCLEOTIDE SEQUENCE [LARGE SCALE GENOMIC DNA]</scope>
    <source>
        <strain evidence="1 2">ATCC 35310</strain>
    </source>
</reference>
<name>D1W3I2_9BACT</name>
<keyword evidence="2" id="KW-1185">Reference proteome</keyword>
<dbReference type="Proteomes" id="UP000005283">
    <property type="component" value="Unassembled WGS sequence"/>
</dbReference>
<gene>
    <name evidence="1" type="ORF">HMPREF0650_2296</name>
</gene>
<evidence type="ECO:0000313" key="1">
    <source>
        <dbReference type="EMBL" id="EFA92894.1"/>
    </source>
</evidence>
<dbReference type="EMBL" id="ADEG01000029">
    <property type="protein sequence ID" value="EFA92894.1"/>
    <property type="molecule type" value="Genomic_DNA"/>
</dbReference>
<sequence>MNITENMAQELIATYNSGDEGKTYQKAKELLDRFKKERASFTYAEHHYLMAKAFYYIFFIITDLNTDDKISIVKFIYYHLMENYLKNADADASTPQYRDLLGGCQLGLVIMLRHGQFITACILAGICHIMPNYAQENLFEQILLFSNILYRAEEEHFHYFSDDLVSKDYKNITQGITKYSLNPEEFTALKERCNKSMRNNSTYICASFPMYEYDDDEIW</sequence>
<dbReference type="RefSeq" id="WP_004348021.1">
    <property type="nucleotide sequence ID" value="NZ_ADEG01000029.1"/>
</dbReference>
<dbReference type="AlphaFoldDB" id="D1W3I2"/>
<organism evidence="1 2">
    <name type="scientific">Hoylesella buccalis ATCC 35310</name>
    <dbReference type="NCBI Taxonomy" id="679190"/>
    <lineage>
        <taxon>Bacteria</taxon>
        <taxon>Pseudomonadati</taxon>
        <taxon>Bacteroidota</taxon>
        <taxon>Bacteroidia</taxon>
        <taxon>Bacteroidales</taxon>
        <taxon>Prevotellaceae</taxon>
        <taxon>Hoylesella</taxon>
    </lineage>
</organism>
<dbReference type="GeneID" id="97998064"/>
<comment type="caution">
    <text evidence="1">The sequence shown here is derived from an EMBL/GenBank/DDBJ whole genome shotgun (WGS) entry which is preliminary data.</text>
</comment>
<evidence type="ECO:0000313" key="2">
    <source>
        <dbReference type="Proteomes" id="UP000005283"/>
    </source>
</evidence>
<accession>D1W3I2</accession>
<proteinExistence type="predicted"/>
<protein>
    <submittedName>
        <fullName evidence="1">Uncharacterized protein</fullName>
    </submittedName>
</protein>